<evidence type="ECO:0000313" key="2">
    <source>
        <dbReference type="Proteomes" id="UP000500953"/>
    </source>
</evidence>
<sequence length="337" mass="35686">MGTVIEADWASLPPWSGGSSTPMWVYLRNVSPRHAEALVAAYETVAQCHGTSVRGRVFRDLGQPAQQLWRVLEAADAGTGATVLARVREAARRQRINLERVLTAPPPTAQLWQLLDAVGAECGRGEPGYVCIPAEAQLDDLGVPREVVLRVFARAAPTLTVVFGDPVQWLQPRDAGLSALDPEQVDGLLADVVVCAGGHPAALVRSHAKEGLRAAELGALVDPVVALVDALVAEAAAADGGEQDFLRIQVAAAAGAHTLSLLVWDRRQRWDDPAPGALLDLLDVDRGGTFKRARSVIDGTVTRCELPLPGAERAGLEGTAALAKSAHRYVRVSGRAS</sequence>
<gene>
    <name evidence="1" type="ORF">F6W96_40915</name>
</gene>
<dbReference type="AlphaFoldDB" id="A0A6G9ZE69"/>
<proteinExistence type="predicted"/>
<reference evidence="1 2" key="1">
    <citation type="journal article" date="2019" name="ACS Chem. Biol.">
        <title>Identification and Mobilization of a Cryptic Antibiotic Biosynthesis Gene Locus from a Human-Pathogenic Nocardia Isolate.</title>
        <authorList>
            <person name="Herisse M."/>
            <person name="Ishida K."/>
            <person name="Porter J.L."/>
            <person name="Howden B."/>
            <person name="Hertweck C."/>
            <person name="Stinear T.P."/>
            <person name="Pidot S.J."/>
        </authorList>
    </citation>
    <scope>NUCLEOTIDE SEQUENCE [LARGE SCALE GENOMIC DNA]</scope>
    <source>
        <strain evidence="1 2">AUSMDU00012715</strain>
    </source>
</reference>
<accession>A0A6G9ZE69</accession>
<name>A0A6G9ZE69_9NOCA</name>
<evidence type="ECO:0000313" key="1">
    <source>
        <dbReference type="EMBL" id="QIS23701.1"/>
    </source>
</evidence>
<dbReference type="RefSeq" id="WP_167491019.1">
    <property type="nucleotide sequence ID" value="NZ_CP046173.1"/>
</dbReference>
<protein>
    <submittedName>
        <fullName evidence="1">Uncharacterized protein</fullName>
    </submittedName>
</protein>
<dbReference type="Proteomes" id="UP000500953">
    <property type="component" value="Chromosome"/>
</dbReference>
<organism evidence="1 2">
    <name type="scientific">Nocardia terpenica</name>
    <dbReference type="NCBI Taxonomy" id="455432"/>
    <lineage>
        <taxon>Bacteria</taxon>
        <taxon>Bacillati</taxon>
        <taxon>Actinomycetota</taxon>
        <taxon>Actinomycetes</taxon>
        <taxon>Mycobacteriales</taxon>
        <taxon>Nocardiaceae</taxon>
        <taxon>Nocardia</taxon>
    </lineage>
</organism>
<dbReference type="EMBL" id="CP046173">
    <property type="protein sequence ID" value="QIS23701.1"/>
    <property type="molecule type" value="Genomic_DNA"/>
</dbReference>